<dbReference type="GeneTree" id="ENSGT01050000245018"/>
<feature type="region of interest" description="Disordered" evidence="1">
    <location>
        <begin position="17"/>
        <end position="39"/>
    </location>
</feature>
<organism evidence="2 3">
    <name type="scientific">Hippocampus comes</name>
    <name type="common">Tiger tail seahorse</name>
    <dbReference type="NCBI Taxonomy" id="109280"/>
    <lineage>
        <taxon>Eukaryota</taxon>
        <taxon>Metazoa</taxon>
        <taxon>Chordata</taxon>
        <taxon>Craniata</taxon>
        <taxon>Vertebrata</taxon>
        <taxon>Euteleostomi</taxon>
        <taxon>Actinopterygii</taxon>
        <taxon>Neopterygii</taxon>
        <taxon>Teleostei</taxon>
        <taxon>Neoteleostei</taxon>
        <taxon>Acanthomorphata</taxon>
        <taxon>Syngnathiaria</taxon>
        <taxon>Syngnathiformes</taxon>
        <taxon>Syngnathoidei</taxon>
        <taxon>Syngnathidae</taxon>
        <taxon>Hippocampus</taxon>
    </lineage>
</organism>
<keyword evidence="3" id="KW-1185">Reference proteome</keyword>
<evidence type="ECO:0000313" key="3">
    <source>
        <dbReference type="Proteomes" id="UP000264820"/>
    </source>
</evidence>
<dbReference type="OMA" id="TWATARY"/>
<proteinExistence type="predicted"/>
<accession>A0A3Q2XN50</accession>
<reference evidence="2" key="2">
    <citation type="submission" date="2025-09" db="UniProtKB">
        <authorList>
            <consortium name="Ensembl"/>
        </authorList>
    </citation>
    <scope>IDENTIFICATION</scope>
</reference>
<dbReference type="AlphaFoldDB" id="A0A3Q2XN50"/>
<reference evidence="2" key="1">
    <citation type="submission" date="2025-08" db="UniProtKB">
        <authorList>
            <consortium name="Ensembl"/>
        </authorList>
    </citation>
    <scope>IDENTIFICATION</scope>
</reference>
<sequence length="101" mass="10386">MSTCLSKKLTISGSLSSDARTCSNEKDQSAPERSGPASWGLGVSEFLGVRGASSSPSAGLGFKDAGGLLGSCSLRPTSSILKRRLVTWATARYRDSSSGSP</sequence>
<dbReference type="Proteomes" id="UP000264820">
    <property type="component" value="Unplaced"/>
</dbReference>
<name>A0A3Q2XN50_HIPCM</name>
<evidence type="ECO:0000313" key="2">
    <source>
        <dbReference type="Ensembl" id="ENSHCOP00000005467.1"/>
    </source>
</evidence>
<evidence type="ECO:0000256" key="1">
    <source>
        <dbReference type="SAM" id="MobiDB-lite"/>
    </source>
</evidence>
<dbReference type="Ensembl" id="ENSHCOT00000005331.1">
    <property type="protein sequence ID" value="ENSHCOP00000005467.1"/>
    <property type="gene ID" value="ENSHCOG00000007133.1"/>
</dbReference>
<protein>
    <submittedName>
        <fullName evidence="2">Uncharacterized protein</fullName>
    </submittedName>
</protein>